<dbReference type="CDD" id="cd22157">
    <property type="entry name" value="F-box_AtFBW1-like"/>
    <property type="match status" value="1"/>
</dbReference>
<feature type="compositionally biased region" description="Polar residues" evidence="1">
    <location>
        <begin position="816"/>
        <end position="831"/>
    </location>
</feature>
<feature type="compositionally biased region" description="Polar residues" evidence="1">
    <location>
        <begin position="772"/>
        <end position="789"/>
    </location>
</feature>
<feature type="compositionally biased region" description="Basic and acidic residues" evidence="1">
    <location>
        <begin position="149"/>
        <end position="188"/>
    </location>
</feature>
<feature type="compositionally biased region" description="Basic residues" evidence="1">
    <location>
        <begin position="758"/>
        <end position="771"/>
    </location>
</feature>
<dbReference type="PROSITE" id="PS50096">
    <property type="entry name" value="IQ"/>
    <property type="match status" value="2"/>
</dbReference>
<feature type="region of interest" description="Disordered" evidence="1">
    <location>
        <begin position="94"/>
        <end position="116"/>
    </location>
</feature>
<dbReference type="PANTHER" id="PTHR31111:SF133">
    <property type="entry name" value="OS07G0196600 PROTEIN"/>
    <property type="match status" value="1"/>
</dbReference>
<dbReference type="EnsemblPlants" id="EMT32642">
    <property type="protein sequence ID" value="EMT32642"/>
    <property type="gene ID" value="F775_29694"/>
</dbReference>
<protein>
    <submittedName>
        <fullName evidence="2">Protein IQ-DOMAIN 32</fullName>
    </submittedName>
</protein>
<feature type="compositionally biased region" description="Polar residues" evidence="1">
    <location>
        <begin position="98"/>
        <end position="110"/>
    </location>
</feature>
<organism evidence="2">
    <name type="scientific">Aegilops tauschii</name>
    <name type="common">Tausch's goatgrass</name>
    <name type="synonym">Aegilops squarrosa</name>
    <dbReference type="NCBI Taxonomy" id="37682"/>
    <lineage>
        <taxon>Eukaryota</taxon>
        <taxon>Viridiplantae</taxon>
        <taxon>Streptophyta</taxon>
        <taxon>Embryophyta</taxon>
        <taxon>Tracheophyta</taxon>
        <taxon>Spermatophyta</taxon>
        <taxon>Magnoliopsida</taxon>
        <taxon>Liliopsida</taxon>
        <taxon>Poales</taxon>
        <taxon>Poaceae</taxon>
        <taxon>BOP clade</taxon>
        <taxon>Pooideae</taxon>
        <taxon>Triticodae</taxon>
        <taxon>Triticeae</taxon>
        <taxon>Triticinae</taxon>
        <taxon>Aegilops</taxon>
    </lineage>
</organism>
<dbReference type="ExpressionAtlas" id="M8CY48">
    <property type="expression patterns" value="baseline"/>
</dbReference>
<dbReference type="Gene3D" id="1.20.1280.50">
    <property type="match status" value="1"/>
</dbReference>
<feature type="region of interest" description="Disordered" evidence="1">
    <location>
        <begin position="423"/>
        <end position="471"/>
    </location>
</feature>
<feature type="compositionally biased region" description="Basic and acidic residues" evidence="1">
    <location>
        <begin position="706"/>
        <end position="719"/>
    </location>
</feature>
<feature type="compositionally biased region" description="Polar residues" evidence="1">
    <location>
        <begin position="591"/>
        <end position="600"/>
    </location>
</feature>
<dbReference type="InterPro" id="IPR000048">
    <property type="entry name" value="IQ_motif_EF-hand-BS"/>
</dbReference>
<feature type="compositionally biased region" description="Polar residues" evidence="1">
    <location>
        <begin position="565"/>
        <end position="575"/>
    </location>
</feature>
<feature type="compositionally biased region" description="Polar residues" evidence="1">
    <location>
        <begin position="860"/>
        <end position="885"/>
    </location>
</feature>
<dbReference type="SUPFAM" id="SSF81383">
    <property type="entry name" value="F-box domain"/>
    <property type="match status" value="1"/>
</dbReference>
<sequence length="1319" mass="144945">MPPCYAHCAYLLARCVPSFPSPSPGLDFANPCPPPDLTFFVLKTFGHFLSPTVRIMDSGGHGFALWTASPAEQSKAISDKSRWSFRRRSTRHRVLKNSDISEPETLSSSKAKADVAPSNNVYSSTYSYASEKPLHLEKPDEKIVLQEKLDEKSLHEEKPDEKQTEKTTEKPVDQIIERSIEQPDEKITETPSEEPAERISEEPIEEPDEKDVEKLDEKPDESISVSPTEVKQDETASLVDRSVPDPEEDHVESAAIVIQSGIRTYNARQELSNHKDLVKLQAVIRGHLVRRQAAESLQCLLAIVKTQGLVRTHQAQQSSGRFQDTLVRSSSEKLLHNGFALKLMDNMSTSKSMNIRCDASETDATWKWMERWTTLILPTTEGHLLENAENSGLVVEKMEEDAHHEEKVVPLDSDISFPKLVPDDVEETQRPSESSAFVEETTRSFDLSGLEAPECVPEETSMLEIKDDPAPELIEKVDDDAEQLTDSKTENVVEQSLDFSGQQSTQTGPSREPSPVPEKSEHPSEDTMDAYNLEQSPEMEARSAARKACNPAFAAAQMKFEELTSAVSRSNSSSFLDAPSKSKVHTPRSLGGTSPKQNIETVAPGSAVGHDAKIIPAASECGTEISISSTLDSPDRSEADGGEIVMEMGALGGRNYASENAEKDTHVLHSEVKDTSEEVVQPEKEEELNGDVANPPIATDPVLEQAHVESGKPDLHDQIEESIGSYAKSPEGTPMSRTTFAESQCTPSSEISVNTNKSKSKSKKSKSHASRRSLTSPGSNSVGRSSTDNLSKDYKHAKRESSGKVAKSDNADQEPRMSNSTPLPSYMQFTESARAKAAALSPKLSPDVQDNNPRKRHSLPITNGKNETSPRMQRSSSQAQQNVKSSVAVPHNPSDRASSAMAMPTPCAAQGGQAEPTVGAGAGAVVLPEDVLRDILLRLPAKTLCRFRAVCRSWRSFLSDPLFIAAHKSKHPGPLIVTCIRDLLGDGGGTVNIMDLSGHVVRRMTTSIEDATLLCTRLDLICVTGQENCYTNGHVIDPATGHTLALPYKRAHVRAFFSYAFELGQVVSTGEYKALRCVSVNSWSHGSEPMISEVITLGGGGGDRHARWRERPCPPCPVTSASKKSVVVNGVVYFLLDFGSHRFTYSGDSVEPCSVACFDLETEEWMGTLRGPIQVRSFVKSFNGMCSYSDLYCKLSLVNMNGFLVMVQDPLAYPLDLPLDLWFLIDIEKCLWDRKYSIAFQYENLFAQPLLILEDGRIAIGASNLLRIYDPVSESYTEFQMAGSRLFAIYTGNLLSLTSSFTSKLLNCTIWGHYSFQSN</sequence>
<dbReference type="Pfam" id="PF00612">
    <property type="entry name" value="IQ"/>
    <property type="match status" value="2"/>
</dbReference>
<dbReference type="Pfam" id="PF00646">
    <property type="entry name" value="F-box"/>
    <property type="match status" value="1"/>
</dbReference>
<feature type="compositionally biased region" description="Polar residues" evidence="1">
    <location>
        <begin position="492"/>
        <end position="509"/>
    </location>
</feature>
<feature type="compositionally biased region" description="Basic and acidic residues" evidence="1">
    <location>
        <begin position="211"/>
        <end position="221"/>
    </location>
</feature>
<reference evidence="2" key="1">
    <citation type="submission" date="2015-06" db="UniProtKB">
        <authorList>
            <consortium name="EnsemblPlants"/>
        </authorList>
    </citation>
    <scope>IDENTIFICATION</scope>
</reference>
<accession>M8CY48</accession>
<proteinExistence type="predicted"/>
<name>M8CY48_AEGTA</name>
<feature type="compositionally biased region" description="Polar residues" evidence="1">
    <location>
        <begin position="735"/>
        <end position="756"/>
    </location>
</feature>
<dbReference type="PROSITE" id="PS50181">
    <property type="entry name" value="FBOX"/>
    <property type="match status" value="1"/>
</dbReference>
<evidence type="ECO:0000313" key="2">
    <source>
        <dbReference type="EnsemblPlants" id="EMT32642"/>
    </source>
</evidence>
<dbReference type="SMART" id="SM00256">
    <property type="entry name" value="FBOX"/>
    <property type="match status" value="1"/>
</dbReference>
<dbReference type="Gene3D" id="1.20.5.190">
    <property type="match status" value="1"/>
</dbReference>
<dbReference type="PANTHER" id="PTHR31111">
    <property type="entry name" value="BNAA05G37150D PROTEIN-RELATED"/>
    <property type="match status" value="1"/>
</dbReference>
<feature type="region of interest" description="Disordered" evidence="1">
    <location>
        <begin position="149"/>
        <end position="250"/>
    </location>
</feature>
<feature type="region of interest" description="Disordered" evidence="1">
    <location>
        <begin position="565"/>
        <end position="607"/>
    </location>
</feature>
<feature type="region of interest" description="Disordered" evidence="1">
    <location>
        <begin position="670"/>
        <end position="914"/>
    </location>
</feature>
<dbReference type="InterPro" id="IPR036047">
    <property type="entry name" value="F-box-like_dom_sf"/>
</dbReference>
<dbReference type="InterPro" id="IPR001810">
    <property type="entry name" value="F-box_dom"/>
</dbReference>
<feature type="compositionally biased region" description="Basic and acidic residues" evidence="1">
    <location>
        <begin position="790"/>
        <end position="815"/>
    </location>
</feature>
<evidence type="ECO:0000256" key="1">
    <source>
        <dbReference type="SAM" id="MobiDB-lite"/>
    </source>
</evidence>
<feature type="region of interest" description="Disordered" evidence="1">
    <location>
        <begin position="490"/>
        <end position="548"/>
    </location>
</feature>